<keyword evidence="4" id="KW-1185">Reference proteome</keyword>
<dbReference type="InterPro" id="IPR011008">
    <property type="entry name" value="Dimeric_a/b-barrel"/>
</dbReference>
<evidence type="ECO:0000313" key="3">
    <source>
        <dbReference type="EMBL" id="KIW38967.1"/>
    </source>
</evidence>
<proteinExistence type="inferred from homology"/>
<organism evidence="3 4">
    <name type="scientific">Exophiala oligosperma</name>
    <dbReference type="NCBI Taxonomy" id="215243"/>
    <lineage>
        <taxon>Eukaryota</taxon>
        <taxon>Fungi</taxon>
        <taxon>Dikarya</taxon>
        <taxon>Ascomycota</taxon>
        <taxon>Pezizomycotina</taxon>
        <taxon>Eurotiomycetes</taxon>
        <taxon>Chaetothyriomycetidae</taxon>
        <taxon>Chaetothyriales</taxon>
        <taxon>Herpotrichiellaceae</taxon>
        <taxon>Exophiala</taxon>
    </lineage>
</organism>
<dbReference type="RefSeq" id="XP_016259183.1">
    <property type="nucleotide sequence ID" value="XM_016410161.1"/>
</dbReference>
<sequence>MKRGRLIKYGVTDYTQFHRIPHRDEAIGIPPQYDGVAQFTFDRYEDMENFYKDPFYINHVRPDELKFIDVDNIVFSVGKDVKVIEGGKNVYSTPTGF</sequence>
<dbReference type="GO" id="GO:0016491">
    <property type="term" value="F:oxidoreductase activity"/>
    <property type="evidence" value="ECO:0007669"/>
    <property type="project" value="InterPro"/>
</dbReference>
<dbReference type="InterPro" id="IPR009799">
    <property type="entry name" value="EthD_dom"/>
</dbReference>
<protein>
    <recommendedName>
        <fullName evidence="2">EthD domain-containing protein</fullName>
    </recommendedName>
</protein>
<comment type="similarity">
    <text evidence="1">Belongs to the tpcK family.</text>
</comment>
<dbReference type="Pfam" id="PF07110">
    <property type="entry name" value="EthD"/>
    <property type="match status" value="1"/>
</dbReference>
<gene>
    <name evidence="3" type="ORF">PV06_08786</name>
</gene>
<evidence type="ECO:0000259" key="2">
    <source>
        <dbReference type="Pfam" id="PF07110"/>
    </source>
</evidence>
<evidence type="ECO:0000256" key="1">
    <source>
        <dbReference type="ARBA" id="ARBA00005986"/>
    </source>
</evidence>
<dbReference type="EMBL" id="KN847340">
    <property type="protein sequence ID" value="KIW38967.1"/>
    <property type="molecule type" value="Genomic_DNA"/>
</dbReference>
<dbReference type="Gene3D" id="3.30.70.100">
    <property type="match status" value="1"/>
</dbReference>
<dbReference type="HOGENOM" id="CLU_2346694_0_0_1"/>
<dbReference type="OrthoDB" id="3454835at2759"/>
<feature type="domain" description="EthD" evidence="2">
    <location>
        <begin position="9"/>
        <end position="70"/>
    </location>
</feature>
<dbReference type="AlphaFoldDB" id="A0A0D2BN86"/>
<dbReference type="SUPFAM" id="SSF54909">
    <property type="entry name" value="Dimeric alpha+beta barrel"/>
    <property type="match status" value="1"/>
</dbReference>
<name>A0A0D2BN86_9EURO</name>
<dbReference type="Proteomes" id="UP000053342">
    <property type="component" value="Unassembled WGS sequence"/>
</dbReference>
<dbReference type="GeneID" id="27360860"/>
<accession>A0A0D2BN86</accession>
<evidence type="ECO:0000313" key="4">
    <source>
        <dbReference type="Proteomes" id="UP000053342"/>
    </source>
</evidence>
<dbReference type="VEuPathDB" id="FungiDB:PV06_08786"/>
<reference evidence="3 4" key="1">
    <citation type="submission" date="2015-01" db="EMBL/GenBank/DDBJ databases">
        <title>The Genome Sequence of Exophiala oligosperma CBS72588.</title>
        <authorList>
            <consortium name="The Broad Institute Genomics Platform"/>
            <person name="Cuomo C."/>
            <person name="de Hoog S."/>
            <person name="Gorbushina A."/>
            <person name="Stielow B."/>
            <person name="Teixiera M."/>
            <person name="Abouelleil A."/>
            <person name="Chapman S.B."/>
            <person name="Priest M."/>
            <person name="Young S.K."/>
            <person name="Wortman J."/>
            <person name="Nusbaum C."/>
            <person name="Birren B."/>
        </authorList>
    </citation>
    <scope>NUCLEOTIDE SEQUENCE [LARGE SCALE GENOMIC DNA]</scope>
    <source>
        <strain evidence="3 4">CBS 72588</strain>
    </source>
</reference>
<dbReference type="STRING" id="215243.A0A0D2BN86"/>